<reference evidence="1" key="1">
    <citation type="journal article" date="2012" name="J. Bacteriol.">
        <title>Genome Sequence of Streptomyces auratus Strain AGR0001, a Phoslactomycin-Producing Actinomycete.</title>
        <authorList>
            <person name="Han X."/>
            <person name="Li M."/>
            <person name="Ding Z."/>
            <person name="Zhao J."/>
            <person name="Ji K."/>
            <person name="Wen M."/>
            <person name="Lu T."/>
        </authorList>
    </citation>
    <scope>NUCLEOTIDE SEQUENCE [LARGE SCALE GENOMIC DNA]</scope>
    <source>
        <strain evidence="1">AGR0001</strain>
    </source>
</reference>
<dbReference type="HOGENOM" id="CLU_1895034_0_0_11"/>
<dbReference type="PATRIC" id="fig|1160718.3.peg.2118"/>
<proteinExistence type="predicted"/>
<gene>
    <name evidence="1" type="ORF">SU9_10474</name>
</gene>
<comment type="caution">
    <text evidence="1">The sequence shown here is derived from an EMBL/GenBank/DDBJ whole genome shotgun (WGS) entry which is preliminary data.</text>
</comment>
<evidence type="ECO:0008006" key="2">
    <source>
        <dbReference type="Google" id="ProtNLM"/>
    </source>
</evidence>
<dbReference type="EMBL" id="AJGV01000068">
    <property type="protein sequence ID" value="EJJ07110.1"/>
    <property type="molecule type" value="Genomic_DNA"/>
</dbReference>
<accession>J2K3S4</accession>
<organism evidence="1">
    <name type="scientific">Streptomyces auratus AGR0001</name>
    <dbReference type="NCBI Taxonomy" id="1160718"/>
    <lineage>
        <taxon>Bacteria</taxon>
        <taxon>Bacillati</taxon>
        <taxon>Actinomycetota</taxon>
        <taxon>Actinomycetes</taxon>
        <taxon>Kitasatosporales</taxon>
        <taxon>Streptomycetaceae</taxon>
        <taxon>Streptomyces</taxon>
    </lineage>
</organism>
<sequence>MSAVPVLPDVDALVVDALRAGLKGATVRVLWPDDWAQALPLVVARRVAGAAVDPVGLDAAVIDVQCAAPGRRDASTLARTARAVLLNACRSQFAGADGYLSHGEDVAGPFEIRTGNPTPGPDFFRFQATYRVTARPL</sequence>
<protein>
    <recommendedName>
        <fullName evidence="2">Tail terminator</fullName>
    </recommendedName>
</protein>
<dbReference type="STRING" id="1160718.SU9_10474"/>
<name>J2K3S4_9ACTN</name>
<dbReference type="AlphaFoldDB" id="J2K3S4"/>
<dbReference type="eggNOG" id="ENOG502ZNGC">
    <property type="taxonomic scope" value="Bacteria"/>
</dbReference>
<evidence type="ECO:0000313" key="1">
    <source>
        <dbReference type="EMBL" id="EJJ07110.1"/>
    </source>
</evidence>